<dbReference type="PANTHER" id="PTHR23179:SF27">
    <property type="entry name" value="RHO GTPASE ACTIVATING PROTEIN AT 71E, ISOFORM D"/>
    <property type="match status" value="1"/>
</dbReference>
<keyword evidence="4" id="KW-1185">Reference proteome</keyword>
<proteinExistence type="predicted"/>
<dbReference type="GO" id="GO:0005096">
    <property type="term" value="F:GTPase activator activity"/>
    <property type="evidence" value="ECO:0007669"/>
    <property type="project" value="TreeGrafter"/>
</dbReference>
<dbReference type="PANTHER" id="PTHR23179">
    <property type="entry name" value="T-CELL ACTIVATION RHO GTPASE ACTIVATING PROTEIN-RELATED"/>
    <property type="match status" value="1"/>
</dbReference>
<comment type="caution">
    <text evidence="3">The sequence shown here is derived from an EMBL/GenBank/DDBJ whole genome shotgun (WGS) entry which is preliminary data.</text>
</comment>
<dbReference type="OrthoDB" id="9994905at2759"/>
<dbReference type="Pfam" id="PF00620">
    <property type="entry name" value="RhoGAP"/>
    <property type="match status" value="1"/>
</dbReference>
<dbReference type="EMBL" id="MTYJ01000056">
    <property type="protein sequence ID" value="OQV17848.1"/>
    <property type="molecule type" value="Genomic_DNA"/>
</dbReference>
<dbReference type="CDD" id="cd00159">
    <property type="entry name" value="RhoGAP"/>
    <property type="match status" value="1"/>
</dbReference>
<dbReference type="PROSITE" id="PS50238">
    <property type="entry name" value="RHOGAP"/>
    <property type="match status" value="1"/>
</dbReference>
<gene>
    <name evidence="3" type="ORF">BV898_08137</name>
</gene>
<feature type="region of interest" description="Disordered" evidence="1">
    <location>
        <begin position="443"/>
        <end position="515"/>
    </location>
</feature>
<name>A0A1W0WRL3_HYPEX</name>
<evidence type="ECO:0000256" key="1">
    <source>
        <dbReference type="SAM" id="MobiDB-lite"/>
    </source>
</evidence>
<accession>A0A1W0WRL3</accession>
<dbReference type="InterPro" id="IPR000198">
    <property type="entry name" value="RhoGAP_dom"/>
</dbReference>
<dbReference type="FunFam" id="1.10.555.10:FF:000032">
    <property type="entry name" value="Uncharacterized protein, isoform E"/>
    <property type="match status" value="1"/>
</dbReference>
<protein>
    <submittedName>
        <fullName evidence="3">Rho GTPase-activating protein 20</fullName>
    </submittedName>
</protein>
<dbReference type="Gene3D" id="1.10.555.10">
    <property type="entry name" value="Rho GTPase activation protein"/>
    <property type="match status" value="1"/>
</dbReference>
<dbReference type="InterPro" id="IPR008936">
    <property type="entry name" value="Rho_GTPase_activation_prot"/>
</dbReference>
<reference evidence="4" key="1">
    <citation type="submission" date="2017-01" db="EMBL/GenBank/DDBJ databases">
        <title>Comparative genomics of anhydrobiosis in the tardigrade Hypsibius dujardini.</title>
        <authorList>
            <person name="Yoshida Y."/>
            <person name="Koutsovoulos G."/>
            <person name="Laetsch D."/>
            <person name="Stevens L."/>
            <person name="Kumar S."/>
            <person name="Horikawa D."/>
            <person name="Ishino K."/>
            <person name="Komine S."/>
            <person name="Tomita M."/>
            <person name="Blaxter M."/>
            <person name="Arakawa K."/>
        </authorList>
    </citation>
    <scope>NUCLEOTIDE SEQUENCE [LARGE SCALE GENOMIC DNA]</scope>
    <source>
        <strain evidence="4">Z151</strain>
    </source>
</reference>
<dbReference type="GO" id="GO:0007165">
    <property type="term" value="P:signal transduction"/>
    <property type="evidence" value="ECO:0007669"/>
    <property type="project" value="InterPro"/>
</dbReference>
<evidence type="ECO:0000313" key="4">
    <source>
        <dbReference type="Proteomes" id="UP000192578"/>
    </source>
</evidence>
<dbReference type="Proteomes" id="UP000192578">
    <property type="component" value="Unassembled WGS sequence"/>
</dbReference>
<feature type="domain" description="Rho-GAP" evidence="2">
    <location>
        <begin position="40"/>
        <end position="232"/>
    </location>
</feature>
<sequence length="515" mass="57822">MTSWTTRVHRRAETMRDAVTNCGHSHDPYPKRFEKVKFGHKVEEVCKNDIPAPLLVLILKINKQGPYKKDVFRAPGHQANIKKLTHFLQTGRLVNIEHYSVYTIASVLKKFLRKLPGGIFGEQAEDRLFEIMRLDDPEEQRQQVHQVLKSLPVFAQKLLVLLFGTFRVIAMHAENGGVSGMSSEALGVSVAPSFFMSCISSGKQLAKVEDIQRYKMASKIVSFIIDNFAQSDLFGRENYEYYARITGRVLRVDEDWIFAFDYPRDKLKLATMKMAQHKLAHKHSYLQLEALKWGMAMNNECWSGSDDAVGCVNADSSDQFDRNARVIPKIVMSASDHGSFAQYSNASPSHGAKWDVTSEGESMNDGPNVSFAELKDVNSHAENTRSLSFLPIVHQRQEARMRTRSEWFLAPVLRPLYDVDVEECSSVPTSSCDDRLLNSTRSSVSCSSHEHSRGSGPARPDGPTAAASFSSIPQSGRFLLSEPASSSRSRETSCSSWTPESDRFHEMTLHSSSTK</sequence>
<dbReference type="SUPFAM" id="SSF48350">
    <property type="entry name" value="GTPase activation domain, GAP"/>
    <property type="match status" value="1"/>
</dbReference>
<feature type="region of interest" description="Disordered" evidence="1">
    <location>
        <begin position="344"/>
        <end position="367"/>
    </location>
</feature>
<dbReference type="AlphaFoldDB" id="A0A1W0WRL3"/>
<feature type="compositionally biased region" description="Low complexity" evidence="1">
    <location>
        <begin position="481"/>
        <end position="496"/>
    </location>
</feature>
<dbReference type="SMART" id="SM00324">
    <property type="entry name" value="RhoGAP"/>
    <property type="match status" value="1"/>
</dbReference>
<evidence type="ECO:0000313" key="3">
    <source>
        <dbReference type="EMBL" id="OQV17848.1"/>
    </source>
</evidence>
<organism evidence="3 4">
    <name type="scientific">Hypsibius exemplaris</name>
    <name type="common">Freshwater tardigrade</name>
    <dbReference type="NCBI Taxonomy" id="2072580"/>
    <lineage>
        <taxon>Eukaryota</taxon>
        <taxon>Metazoa</taxon>
        <taxon>Ecdysozoa</taxon>
        <taxon>Tardigrada</taxon>
        <taxon>Eutardigrada</taxon>
        <taxon>Parachela</taxon>
        <taxon>Hypsibioidea</taxon>
        <taxon>Hypsibiidae</taxon>
        <taxon>Hypsibius</taxon>
    </lineage>
</organism>
<evidence type="ECO:0000259" key="2">
    <source>
        <dbReference type="PROSITE" id="PS50238"/>
    </source>
</evidence>